<protein>
    <submittedName>
        <fullName evidence="4">Alpha/beta hydrolase fold domain-containing protein</fullName>
    </submittedName>
</protein>
<evidence type="ECO:0000313" key="5">
    <source>
        <dbReference type="Proteomes" id="UP001602245"/>
    </source>
</evidence>
<sequence>MARHRLLPGLIAAIALIVAATPAPASSGRHMQINTNMSYASAVGRGHLLDVYVPGRRGKTRRPLLIVMGGSGWFGDNGKAYAASLAPFFTAAGYVVAGVSTRSSAQARFPAQLYDVKSAIRWLRKHARTYGIDPRRVAVLGDSSGGWTAVMAGVTGHLRSLEGRVGVTGYPSDVQAVVDLYGPTDFLQMDEHMVPGACESFNQSFGLTNCHADPRSPESSLLGCPIETCPDRVKTANPITYVSENAPPILIAHGSEDALVPLHQSELLFDALDAAGVPATFYPVPGAGHDKTIVSPTHAEATIRRTSAVRDPGPATGHPTLEAIELFLNEALHR</sequence>
<reference evidence="4 5" key="1">
    <citation type="submission" date="2024-10" db="EMBL/GenBank/DDBJ databases">
        <title>The Natural Products Discovery Center: Release of the First 8490 Sequenced Strains for Exploring Actinobacteria Biosynthetic Diversity.</title>
        <authorList>
            <person name="Kalkreuter E."/>
            <person name="Kautsar S.A."/>
            <person name="Yang D."/>
            <person name="Bader C.D."/>
            <person name="Teijaro C.N."/>
            <person name="Fluegel L."/>
            <person name="Davis C.M."/>
            <person name="Simpson J.R."/>
            <person name="Lauterbach L."/>
            <person name="Steele A.D."/>
            <person name="Gui C."/>
            <person name="Meng S."/>
            <person name="Li G."/>
            <person name="Viehrig K."/>
            <person name="Ye F."/>
            <person name="Su P."/>
            <person name="Kiefer A.F."/>
            <person name="Nichols A."/>
            <person name="Cepeda A.J."/>
            <person name="Yan W."/>
            <person name="Fan B."/>
            <person name="Jiang Y."/>
            <person name="Adhikari A."/>
            <person name="Zheng C.-J."/>
            <person name="Schuster L."/>
            <person name="Cowan T.M."/>
            <person name="Smanski M.J."/>
            <person name="Chevrette M.G."/>
            <person name="De Carvalho L.P.S."/>
            <person name="Shen B."/>
        </authorList>
    </citation>
    <scope>NUCLEOTIDE SEQUENCE [LARGE SCALE GENOMIC DNA]</scope>
    <source>
        <strain evidence="4 5">NPDC000087</strain>
    </source>
</reference>
<dbReference type="InterPro" id="IPR050300">
    <property type="entry name" value="GDXG_lipolytic_enzyme"/>
</dbReference>
<accession>A0ABW6W5H8</accession>
<feature type="domain" description="BD-FAE-like" evidence="3">
    <location>
        <begin position="49"/>
        <end position="272"/>
    </location>
</feature>
<dbReference type="Proteomes" id="UP001602245">
    <property type="component" value="Unassembled WGS sequence"/>
</dbReference>
<comment type="caution">
    <text evidence="4">The sequence shown here is derived from an EMBL/GenBank/DDBJ whole genome shotgun (WGS) entry which is preliminary data.</text>
</comment>
<dbReference type="EMBL" id="JBIAZU010000001">
    <property type="protein sequence ID" value="MFF5288559.1"/>
    <property type="molecule type" value="Genomic_DNA"/>
</dbReference>
<feature type="signal peptide" evidence="2">
    <location>
        <begin position="1"/>
        <end position="25"/>
    </location>
</feature>
<keyword evidence="5" id="KW-1185">Reference proteome</keyword>
<dbReference type="SUPFAM" id="SSF53474">
    <property type="entry name" value="alpha/beta-Hydrolases"/>
    <property type="match status" value="1"/>
</dbReference>
<dbReference type="GO" id="GO:0016787">
    <property type="term" value="F:hydrolase activity"/>
    <property type="evidence" value="ECO:0007669"/>
    <property type="project" value="UniProtKB-KW"/>
</dbReference>
<dbReference type="Pfam" id="PF20434">
    <property type="entry name" value="BD-FAE"/>
    <property type="match status" value="1"/>
</dbReference>
<name>A0ABW6W5H8_9ACTN</name>
<evidence type="ECO:0000313" key="4">
    <source>
        <dbReference type="EMBL" id="MFF5288559.1"/>
    </source>
</evidence>
<organism evidence="4 5">
    <name type="scientific">Paractinoplanes globisporus</name>
    <dbReference type="NCBI Taxonomy" id="113565"/>
    <lineage>
        <taxon>Bacteria</taxon>
        <taxon>Bacillati</taxon>
        <taxon>Actinomycetota</taxon>
        <taxon>Actinomycetes</taxon>
        <taxon>Micromonosporales</taxon>
        <taxon>Micromonosporaceae</taxon>
        <taxon>Paractinoplanes</taxon>
    </lineage>
</organism>
<keyword evidence="1 4" id="KW-0378">Hydrolase</keyword>
<evidence type="ECO:0000256" key="1">
    <source>
        <dbReference type="ARBA" id="ARBA00022801"/>
    </source>
</evidence>
<evidence type="ECO:0000256" key="2">
    <source>
        <dbReference type="SAM" id="SignalP"/>
    </source>
</evidence>
<dbReference type="InterPro" id="IPR029058">
    <property type="entry name" value="AB_hydrolase_fold"/>
</dbReference>
<dbReference type="PANTHER" id="PTHR48081">
    <property type="entry name" value="AB HYDROLASE SUPERFAMILY PROTEIN C4A8.06C"/>
    <property type="match status" value="1"/>
</dbReference>
<feature type="chain" id="PRO_5045065562" evidence="2">
    <location>
        <begin position="26"/>
        <end position="334"/>
    </location>
</feature>
<evidence type="ECO:0000259" key="3">
    <source>
        <dbReference type="Pfam" id="PF20434"/>
    </source>
</evidence>
<keyword evidence="2" id="KW-0732">Signal</keyword>
<dbReference type="PANTHER" id="PTHR48081:SF13">
    <property type="entry name" value="ALPHA_BETA HYDROLASE"/>
    <property type="match status" value="1"/>
</dbReference>
<gene>
    <name evidence="4" type="ORF">ACFY35_03920</name>
</gene>
<dbReference type="RefSeq" id="WP_020508908.1">
    <property type="nucleotide sequence ID" value="NZ_JBIAZU010000001.1"/>
</dbReference>
<proteinExistence type="predicted"/>
<dbReference type="Gene3D" id="3.40.50.1820">
    <property type="entry name" value="alpha/beta hydrolase"/>
    <property type="match status" value="1"/>
</dbReference>
<dbReference type="InterPro" id="IPR049492">
    <property type="entry name" value="BD-FAE-like_dom"/>
</dbReference>